<evidence type="ECO:0000313" key="1">
    <source>
        <dbReference type="EMBL" id="HIH95037.1"/>
    </source>
</evidence>
<dbReference type="EMBL" id="DUJU01000154">
    <property type="protein sequence ID" value="HIH95037.1"/>
    <property type="molecule type" value="Genomic_DNA"/>
</dbReference>
<gene>
    <name evidence="1" type="ORF">HA338_13810</name>
</gene>
<protein>
    <submittedName>
        <fullName evidence="1">Uncharacterized protein</fullName>
    </submittedName>
</protein>
<accession>A0A832SKK7</accession>
<dbReference type="Proteomes" id="UP000600774">
    <property type="component" value="Unassembled WGS sequence"/>
</dbReference>
<evidence type="ECO:0000313" key="2">
    <source>
        <dbReference type="Proteomes" id="UP000600774"/>
    </source>
</evidence>
<comment type="caution">
    <text evidence="1">The sequence shown here is derived from an EMBL/GenBank/DDBJ whole genome shotgun (WGS) entry which is preliminary data.</text>
</comment>
<reference evidence="1" key="1">
    <citation type="journal article" date="2020" name="bioRxiv">
        <title>A rank-normalized archaeal taxonomy based on genome phylogeny resolves widespread incomplete and uneven classifications.</title>
        <authorList>
            <person name="Rinke C."/>
            <person name="Chuvochina M."/>
            <person name="Mussig A.J."/>
            <person name="Chaumeil P.-A."/>
            <person name="Waite D.W."/>
            <person name="Whitman W.B."/>
            <person name="Parks D.H."/>
            <person name="Hugenholtz P."/>
        </authorList>
    </citation>
    <scope>NUCLEOTIDE SEQUENCE</scope>
    <source>
        <strain evidence="1">UBA8876</strain>
    </source>
</reference>
<dbReference type="AlphaFoldDB" id="A0A832SKK7"/>
<proteinExistence type="predicted"/>
<sequence>MFVPGIMSCSSIRKCRFFRRQGSNCFCQLAGKPLRYIRRCPIRQDSPQDPEGMNKSFKPSVKACKGCGNLIWTFLLGRGRHICSVSDKTPGNMAECPLQASERRLDQLNPIRENLQEMEKVMEKACRVSPENSRKNDPIANFVDDLILFGGLNVSFTSPQARKDREEYQEIVSCIVKAARKHGYEIPEEEA</sequence>
<organism evidence="1 2">
    <name type="scientific">Methanosarcina acetivorans</name>
    <dbReference type="NCBI Taxonomy" id="2214"/>
    <lineage>
        <taxon>Archaea</taxon>
        <taxon>Methanobacteriati</taxon>
        <taxon>Methanobacteriota</taxon>
        <taxon>Stenosarchaea group</taxon>
        <taxon>Methanomicrobia</taxon>
        <taxon>Methanosarcinales</taxon>
        <taxon>Methanosarcinaceae</taxon>
        <taxon>Methanosarcina</taxon>
    </lineage>
</organism>
<dbReference type="RefSeq" id="WP_048065908.1">
    <property type="nucleotide sequence ID" value="NZ_DUJU01000154.1"/>
</dbReference>
<dbReference type="GeneID" id="1476037"/>
<name>A0A832SKK7_9EURY</name>